<feature type="domain" description="Methyltransferase" evidence="1">
    <location>
        <begin position="44"/>
        <end position="139"/>
    </location>
</feature>
<dbReference type="AlphaFoldDB" id="A0A3D9RTD1"/>
<dbReference type="CDD" id="cd02440">
    <property type="entry name" value="AdoMet_MTases"/>
    <property type="match status" value="1"/>
</dbReference>
<evidence type="ECO:0000313" key="2">
    <source>
        <dbReference type="EMBL" id="REE82708.1"/>
    </source>
</evidence>
<dbReference type="GO" id="GO:0008168">
    <property type="term" value="F:methyltransferase activity"/>
    <property type="evidence" value="ECO:0007669"/>
    <property type="project" value="UniProtKB-KW"/>
</dbReference>
<protein>
    <submittedName>
        <fullName evidence="2">Methyltransferase family protein</fullName>
    </submittedName>
</protein>
<dbReference type="InterPro" id="IPR050447">
    <property type="entry name" value="Erg6_SMT_methyltransf"/>
</dbReference>
<dbReference type="RefSeq" id="WP_116189947.1">
    <property type="nucleotide sequence ID" value="NZ_QTTN01000017.1"/>
</dbReference>
<dbReference type="Gene3D" id="3.40.50.150">
    <property type="entry name" value="Vaccinia Virus protein VP39"/>
    <property type="match status" value="1"/>
</dbReference>
<proteinExistence type="predicted"/>
<keyword evidence="3" id="KW-1185">Reference proteome</keyword>
<evidence type="ECO:0000313" key="3">
    <source>
        <dbReference type="Proteomes" id="UP000256304"/>
    </source>
</evidence>
<keyword evidence="2" id="KW-0808">Transferase</keyword>
<gene>
    <name evidence="2" type="ORF">A8990_11772</name>
</gene>
<reference evidence="2 3" key="1">
    <citation type="submission" date="2018-08" db="EMBL/GenBank/DDBJ databases">
        <title>Genomic Encyclopedia of Type Strains, Phase III (KMG-III): the genomes of soil and plant-associated and newly described type strains.</title>
        <authorList>
            <person name="Whitman W."/>
        </authorList>
    </citation>
    <scope>NUCLEOTIDE SEQUENCE [LARGE SCALE GENOMIC DNA]</scope>
    <source>
        <strain evidence="2 3">CGMCC 1.10966</strain>
    </source>
</reference>
<evidence type="ECO:0000259" key="1">
    <source>
        <dbReference type="Pfam" id="PF13649"/>
    </source>
</evidence>
<comment type="caution">
    <text evidence="2">The sequence shown here is derived from an EMBL/GenBank/DDBJ whole genome shotgun (WGS) entry which is preliminary data.</text>
</comment>
<dbReference type="EMBL" id="QTTN01000017">
    <property type="protein sequence ID" value="REE82708.1"/>
    <property type="molecule type" value="Genomic_DNA"/>
</dbReference>
<keyword evidence="2" id="KW-0489">Methyltransferase</keyword>
<dbReference type="OrthoDB" id="9811589at2"/>
<name>A0A3D9RTD1_9BACL</name>
<dbReference type="Gene3D" id="2.20.25.110">
    <property type="entry name" value="S-adenosyl-L-methionine-dependent methyltransferases"/>
    <property type="match status" value="1"/>
</dbReference>
<sequence length="251" mass="28412">MSAWFERSFGSDYIIVYKHRNWEQAKREVQRMAGWLELAPGAAILDVGCGMGRHALALAQLGFEVTGIDLSEALLQKALEQNEEGLIKSLIQGDMRKLPFADDTFDATVNLFTSFGYFETEDDNKRVLSEIHRVLKADGAFLIDFLNGAYVAANLVPRSERMDEESGLHIEEVRIITEDGWVEKRITVGAPGEEASIRRYVERVRLYSLAWFEQALSEAGLQLTHVYGDYDAHEYNEQHSPRLILKGRAAN</sequence>
<dbReference type="SUPFAM" id="SSF53335">
    <property type="entry name" value="S-adenosyl-L-methionine-dependent methyltransferases"/>
    <property type="match status" value="1"/>
</dbReference>
<dbReference type="Proteomes" id="UP000256304">
    <property type="component" value="Unassembled WGS sequence"/>
</dbReference>
<dbReference type="Pfam" id="PF13649">
    <property type="entry name" value="Methyltransf_25"/>
    <property type="match status" value="1"/>
</dbReference>
<accession>A0A3D9RTD1</accession>
<dbReference type="PANTHER" id="PTHR44068:SF11">
    <property type="entry name" value="GERANYL DIPHOSPHATE 2-C-METHYLTRANSFERASE"/>
    <property type="match status" value="1"/>
</dbReference>
<organism evidence="2 3">
    <name type="scientific">Paenibacillus taihuensis</name>
    <dbReference type="NCBI Taxonomy" id="1156355"/>
    <lineage>
        <taxon>Bacteria</taxon>
        <taxon>Bacillati</taxon>
        <taxon>Bacillota</taxon>
        <taxon>Bacilli</taxon>
        <taxon>Bacillales</taxon>
        <taxon>Paenibacillaceae</taxon>
        <taxon>Paenibacillus</taxon>
    </lineage>
</organism>
<dbReference type="GO" id="GO:0032259">
    <property type="term" value="P:methylation"/>
    <property type="evidence" value="ECO:0007669"/>
    <property type="project" value="UniProtKB-KW"/>
</dbReference>
<dbReference type="InterPro" id="IPR041698">
    <property type="entry name" value="Methyltransf_25"/>
</dbReference>
<dbReference type="InterPro" id="IPR029063">
    <property type="entry name" value="SAM-dependent_MTases_sf"/>
</dbReference>
<dbReference type="PANTHER" id="PTHR44068">
    <property type="entry name" value="ZGC:194242"/>
    <property type="match status" value="1"/>
</dbReference>